<evidence type="ECO:0000256" key="1">
    <source>
        <dbReference type="SAM" id="Phobius"/>
    </source>
</evidence>
<keyword evidence="1" id="KW-0472">Membrane</keyword>
<dbReference type="EMBL" id="CP020929">
    <property type="protein sequence ID" value="AWF96855.1"/>
    <property type="molecule type" value="Genomic_DNA"/>
</dbReference>
<dbReference type="Proteomes" id="UP000244870">
    <property type="component" value="Plasmid unnamed1"/>
</dbReference>
<proteinExistence type="predicted"/>
<evidence type="ECO:0000313" key="3">
    <source>
        <dbReference type="Proteomes" id="UP000244870"/>
    </source>
</evidence>
<geneLocation type="plasmid" evidence="2">
    <name>unnamed1</name>
</geneLocation>
<gene>
    <name evidence="2" type="ORF">B6254_2511</name>
</gene>
<keyword evidence="2" id="KW-0614">Plasmid</keyword>
<protein>
    <recommendedName>
        <fullName evidence="4">DUF1056 family protein</fullName>
    </recommendedName>
</protein>
<evidence type="ECO:0000313" key="2">
    <source>
        <dbReference type="EMBL" id="AWF96855.1"/>
    </source>
</evidence>
<dbReference type="AlphaFoldDB" id="A0A2S1KV31"/>
<feature type="transmembrane region" description="Helical" evidence="1">
    <location>
        <begin position="7"/>
        <end position="24"/>
    </location>
</feature>
<keyword evidence="1" id="KW-1133">Transmembrane helix</keyword>
<organism evidence="2 3">
    <name type="scientific">Weissella cibaria</name>
    <dbReference type="NCBI Taxonomy" id="137591"/>
    <lineage>
        <taxon>Bacteria</taxon>
        <taxon>Bacillati</taxon>
        <taxon>Bacillota</taxon>
        <taxon>Bacilli</taxon>
        <taxon>Lactobacillales</taxon>
        <taxon>Lactobacillaceae</taxon>
        <taxon>Weissella</taxon>
    </lineage>
</organism>
<name>A0A2S1KV31_9LACO</name>
<keyword evidence="1" id="KW-0812">Transmembrane</keyword>
<reference evidence="2 3" key="1">
    <citation type="submission" date="2017-04" db="EMBL/GenBank/DDBJ databases">
        <title>Weissella cibaria strain m2 complete genome.</title>
        <authorList>
            <person name="Pan Q."/>
            <person name="Tan M."/>
            <person name="Yao F."/>
            <person name="Su S."/>
        </authorList>
    </citation>
    <scope>NUCLEOTIDE SEQUENCE [LARGE SCALE GENOMIC DNA]</scope>
    <source>
        <strain evidence="2 3">M2</strain>
        <plasmid evidence="3">Plasmid unnamed1</plasmid>
    </source>
</reference>
<accession>A0A2S1KV31</accession>
<sequence length="53" mass="5797">MVKYIPLILLLMGFVTFAVAMFLWSLIAGLIVTGIQLITLGFFTGVALHGDNR</sequence>
<dbReference type="RefSeq" id="WP_108731165.1">
    <property type="nucleotide sequence ID" value="NZ_CP020929.1"/>
</dbReference>
<feature type="transmembrane region" description="Helical" evidence="1">
    <location>
        <begin position="30"/>
        <end position="48"/>
    </location>
</feature>
<evidence type="ECO:0008006" key="4">
    <source>
        <dbReference type="Google" id="ProtNLM"/>
    </source>
</evidence>